<accession>A0AAV2N442</accession>
<keyword evidence="3" id="KW-1185">Reference proteome</keyword>
<protein>
    <submittedName>
        <fullName evidence="2">Uncharacterized protein</fullName>
    </submittedName>
</protein>
<gene>
    <name evidence="2" type="ORF">LPLAT_LOCUS1113</name>
</gene>
<dbReference type="EMBL" id="OZ034824">
    <property type="protein sequence ID" value="CAL1674445.1"/>
    <property type="molecule type" value="Genomic_DNA"/>
</dbReference>
<proteinExistence type="predicted"/>
<dbReference type="AlphaFoldDB" id="A0AAV2N442"/>
<dbReference type="Proteomes" id="UP001497644">
    <property type="component" value="Chromosome 1"/>
</dbReference>
<reference evidence="2 3" key="1">
    <citation type="submission" date="2024-04" db="EMBL/GenBank/DDBJ databases">
        <authorList>
            <consortium name="Molecular Ecology Group"/>
        </authorList>
    </citation>
    <scope>NUCLEOTIDE SEQUENCE [LARGE SCALE GENOMIC DNA]</scope>
</reference>
<feature type="compositionally biased region" description="Basic and acidic residues" evidence="1">
    <location>
        <begin position="1"/>
        <end position="12"/>
    </location>
</feature>
<evidence type="ECO:0000313" key="3">
    <source>
        <dbReference type="Proteomes" id="UP001497644"/>
    </source>
</evidence>
<organism evidence="2 3">
    <name type="scientific">Lasius platythorax</name>
    <dbReference type="NCBI Taxonomy" id="488582"/>
    <lineage>
        <taxon>Eukaryota</taxon>
        <taxon>Metazoa</taxon>
        <taxon>Ecdysozoa</taxon>
        <taxon>Arthropoda</taxon>
        <taxon>Hexapoda</taxon>
        <taxon>Insecta</taxon>
        <taxon>Pterygota</taxon>
        <taxon>Neoptera</taxon>
        <taxon>Endopterygota</taxon>
        <taxon>Hymenoptera</taxon>
        <taxon>Apocrita</taxon>
        <taxon>Aculeata</taxon>
        <taxon>Formicoidea</taxon>
        <taxon>Formicidae</taxon>
        <taxon>Formicinae</taxon>
        <taxon>Lasius</taxon>
        <taxon>Lasius</taxon>
    </lineage>
</organism>
<sequence>MSRRSREHEERGPPGTLSRIGERPRIHSYFHDIRAAKEATICHGPVSGDDSGSGEIGHYAAATKAAADRPQLRLSSVPSVISMVICYFSVRVAETLYPSFARLPGVSAVSPPRISAL</sequence>
<feature type="region of interest" description="Disordered" evidence="1">
    <location>
        <begin position="1"/>
        <end position="23"/>
    </location>
</feature>
<evidence type="ECO:0000256" key="1">
    <source>
        <dbReference type="SAM" id="MobiDB-lite"/>
    </source>
</evidence>
<name>A0AAV2N442_9HYME</name>
<evidence type="ECO:0000313" key="2">
    <source>
        <dbReference type="EMBL" id="CAL1674445.1"/>
    </source>
</evidence>